<dbReference type="EMBL" id="LGUF01000007">
    <property type="protein sequence ID" value="KON89249.1"/>
    <property type="molecule type" value="Genomic_DNA"/>
</dbReference>
<dbReference type="PROSITE" id="PS51186">
    <property type="entry name" value="GNAT"/>
    <property type="match status" value="1"/>
</dbReference>
<dbReference type="AlphaFoldDB" id="A0A0M0GHC5"/>
<dbReference type="OrthoDB" id="2934055at2"/>
<dbReference type="SUPFAM" id="SSF55729">
    <property type="entry name" value="Acyl-CoA N-acyltransferases (Nat)"/>
    <property type="match status" value="1"/>
</dbReference>
<dbReference type="GO" id="GO:0016747">
    <property type="term" value="F:acyltransferase activity, transferring groups other than amino-acyl groups"/>
    <property type="evidence" value="ECO:0007669"/>
    <property type="project" value="InterPro"/>
</dbReference>
<keyword evidence="3" id="KW-1185">Reference proteome</keyword>
<organism evidence="2 3">
    <name type="scientific">Sporosarcina globispora</name>
    <name type="common">Bacillus globisporus</name>
    <dbReference type="NCBI Taxonomy" id="1459"/>
    <lineage>
        <taxon>Bacteria</taxon>
        <taxon>Bacillati</taxon>
        <taxon>Bacillota</taxon>
        <taxon>Bacilli</taxon>
        <taxon>Bacillales</taxon>
        <taxon>Caryophanaceae</taxon>
        <taxon>Sporosarcina</taxon>
    </lineage>
</organism>
<evidence type="ECO:0000313" key="3">
    <source>
        <dbReference type="Proteomes" id="UP000037109"/>
    </source>
</evidence>
<dbReference type="Proteomes" id="UP000037109">
    <property type="component" value="Unassembled WGS sequence"/>
</dbReference>
<dbReference type="CDD" id="cd04301">
    <property type="entry name" value="NAT_SF"/>
    <property type="match status" value="1"/>
</dbReference>
<dbReference type="RefSeq" id="WP_053436620.1">
    <property type="nucleotide sequence ID" value="NZ_LGUF01000007.1"/>
</dbReference>
<protein>
    <recommendedName>
        <fullName evidence="1">N-acetyltransferase domain-containing protein</fullName>
    </recommendedName>
</protein>
<dbReference type="InterPro" id="IPR000182">
    <property type="entry name" value="GNAT_dom"/>
</dbReference>
<dbReference type="STRING" id="1459.AF332_22180"/>
<reference evidence="3" key="1">
    <citation type="submission" date="2015-07" db="EMBL/GenBank/DDBJ databases">
        <title>Fjat-10036 dsm4.</title>
        <authorList>
            <person name="Liu B."/>
            <person name="Wang J."/>
            <person name="Zhu Y."/>
            <person name="Liu G."/>
            <person name="Chen Q."/>
            <person name="Chen Z."/>
            <person name="Lan J."/>
            <person name="Che J."/>
            <person name="Ge C."/>
            <person name="Shi H."/>
            <person name="Pan Z."/>
            <person name="Liu X."/>
        </authorList>
    </citation>
    <scope>NUCLEOTIDE SEQUENCE [LARGE SCALE GENOMIC DNA]</scope>
    <source>
        <strain evidence="3">DSM 4</strain>
    </source>
</reference>
<comment type="caution">
    <text evidence="2">The sequence shown here is derived from an EMBL/GenBank/DDBJ whole genome shotgun (WGS) entry which is preliminary data.</text>
</comment>
<feature type="domain" description="N-acetyltransferase" evidence="1">
    <location>
        <begin position="1"/>
        <end position="156"/>
    </location>
</feature>
<dbReference type="Gene3D" id="3.40.630.30">
    <property type="match status" value="1"/>
</dbReference>
<evidence type="ECO:0000259" key="1">
    <source>
        <dbReference type="PROSITE" id="PS51186"/>
    </source>
</evidence>
<gene>
    <name evidence="2" type="ORF">AF332_22180</name>
</gene>
<evidence type="ECO:0000313" key="2">
    <source>
        <dbReference type="EMBL" id="KON89249.1"/>
    </source>
</evidence>
<dbReference type="InterPro" id="IPR016181">
    <property type="entry name" value="Acyl_CoA_acyltransferase"/>
</dbReference>
<proteinExistence type="predicted"/>
<name>A0A0M0GHC5_SPOGL</name>
<dbReference type="Pfam" id="PF00583">
    <property type="entry name" value="Acetyltransf_1"/>
    <property type="match status" value="1"/>
</dbReference>
<sequence length="156" mass="18028">MEIGKFSSSKFTDEDLPFLLEVIKDSAAWEEEEKSGYHIRNYMARYDELDGDWRIWSLDGERIAVTYHVISSPSNRKPWLGTILVKNDMRRKGIGTKVIGLLSGELKNKGEKSFFAGVPEKRHIWINFLADAGFEQFKMETSAEDQDFLIMVYPLI</sequence>
<dbReference type="PATRIC" id="fig|1459.3.peg.4884"/>
<accession>A0A0M0GHC5</accession>